<name>A0ABV2QNM4_9MICO</name>
<evidence type="ECO:0000313" key="2">
    <source>
        <dbReference type="EMBL" id="MET4582195.1"/>
    </source>
</evidence>
<proteinExistence type="predicted"/>
<gene>
    <name evidence="2" type="ORF">ABIE21_001685</name>
</gene>
<dbReference type="RefSeq" id="WP_354024342.1">
    <property type="nucleotide sequence ID" value="NZ_JBEPSJ010000001.1"/>
</dbReference>
<dbReference type="EMBL" id="JBEPSJ010000001">
    <property type="protein sequence ID" value="MET4582195.1"/>
    <property type="molecule type" value="Genomic_DNA"/>
</dbReference>
<evidence type="ECO:0000259" key="1">
    <source>
        <dbReference type="PROSITE" id="PS50925"/>
    </source>
</evidence>
<dbReference type="Proteomes" id="UP001549257">
    <property type="component" value="Unassembled WGS sequence"/>
</dbReference>
<dbReference type="SMART" id="SM01034">
    <property type="entry name" value="BLUF"/>
    <property type="match status" value="1"/>
</dbReference>
<protein>
    <recommendedName>
        <fullName evidence="1">BLUF domain-containing protein</fullName>
    </recommendedName>
</protein>
<dbReference type="PROSITE" id="PS50925">
    <property type="entry name" value="BLUF"/>
    <property type="match status" value="1"/>
</dbReference>
<dbReference type="Pfam" id="PF04940">
    <property type="entry name" value="BLUF"/>
    <property type="match status" value="1"/>
</dbReference>
<keyword evidence="3" id="KW-1185">Reference proteome</keyword>
<evidence type="ECO:0000313" key="3">
    <source>
        <dbReference type="Proteomes" id="UP001549257"/>
    </source>
</evidence>
<sequence length="141" mass="16245">MLSIAYVSVATTPMTDDEIADLLIKSRLNNARHGITGALLYHRDRFIQIVEGDDATVLARFEIIAADPRHRSVHKMRERQIGARQFPQWTMGFRSLSDESLKQLDGFEDFFARTGRARLEHADNEAQQFLEWLGEYWLPPA</sequence>
<organism evidence="2 3">
    <name type="scientific">Conyzicola nivalis</name>
    <dbReference type="NCBI Taxonomy" id="1477021"/>
    <lineage>
        <taxon>Bacteria</taxon>
        <taxon>Bacillati</taxon>
        <taxon>Actinomycetota</taxon>
        <taxon>Actinomycetes</taxon>
        <taxon>Micrococcales</taxon>
        <taxon>Microbacteriaceae</taxon>
        <taxon>Conyzicola</taxon>
    </lineage>
</organism>
<dbReference type="SUPFAM" id="SSF54975">
    <property type="entry name" value="Acylphosphatase/BLUF domain-like"/>
    <property type="match status" value="1"/>
</dbReference>
<dbReference type="InterPro" id="IPR007024">
    <property type="entry name" value="BLUF_domain"/>
</dbReference>
<dbReference type="Gene3D" id="3.30.70.100">
    <property type="match status" value="1"/>
</dbReference>
<feature type="domain" description="BLUF" evidence="1">
    <location>
        <begin position="1"/>
        <end position="92"/>
    </location>
</feature>
<comment type="caution">
    <text evidence="2">The sequence shown here is derived from an EMBL/GenBank/DDBJ whole genome shotgun (WGS) entry which is preliminary data.</text>
</comment>
<accession>A0ABV2QNM4</accession>
<reference evidence="2 3" key="1">
    <citation type="submission" date="2024-06" db="EMBL/GenBank/DDBJ databases">
        <title>Sorghum-associated microbial communities from plants grown in Nebraska, USA.</title>
        <authorList>
            <person name="Schachtman D."/>
        </authorList>
    </citation>
    <scope>NUCLEOTIDE SEQUENCE [LARGE SCALE GENOMIC DNA]</scope>
    <source>
        <strain evidence="2 3">2857</strain>
    </source>
</reference>
<dbReference type="InterPro" id="IPR036046">
    <property type="entry name" value="Acylphosphatase-like_dom_sf"/>
</dbReference>